<evidence type="ECO:0000256" key="5">
    <source>
        <dbReference type="ARBA" id="ARBA00023088"/>
    </source>
</evidence>
<feature type="non-terminal residue" evidence="9">
    <location>
        <position position="1"/>
    </location>
</feature>
<evidence type="ECO:0000313" key="9">
    <source>
        <dbReference type="EMBL" id="EKB53384.1"/>
    </source>
</evidence>
<evidence type="ECO:0000256" key="6">
    <source>
        <dbReference type="SAM" id="MobiDB-lite"/>
    </source>
</evidence>
<evidence type="ECO:0000256" key="1">
    <source>
        <dbReference type="ARBA" id="ARBA00022512"/>
    </source>
</evidence>
<keyword evidence="4" id="KW-0677">Repeat</keyword>
<feature type="region of interest" description="Disordered" evidence="6">
    <location>
        <begin position="1"/>
        <end position="66"/>
    </location>
</feature>
<evidence type="ECO:0000259" key="8">
    <source>
        <dbReference type="PROSITE" id="PS50847"/>
    </source>
</evidence>
<evidence type="ECO:0000313" key="10">
    <source>
        <dbReference type="Proteomes" id="UP000004465"/>
    </source>
</evidence>
<sequence>KPGKEDPKDPSKPGEEDPKDPSKPGEEDPKDSEKPGEEDPKAPTKPANDPSTGEVEKATTLPQTGEVSGHLFGAAALSILSGLGLIATQRRKKEEE</sequence>
<evidence type="ECO:0000256" key="3">
    <source>
        <dbReference type="ARBA" id="ARBA00022729"/>
    </source>
</evidence>
<dbReference type="EMBL" id="AGZD01000013">
    <property type="protein sequence ID" value="EKB53384.1"/>
    <property type="molecule type" value="Genomic_DNA"/>
</dbReference>
<reference evidence="9 10" key="1">
    <citation type="submission" date="2012-07" db="EMBL/GenBank/DDBJ databases">
        <title>The Genome Sequence of Facklamia hominis CCUG 36813.</title>
        <authorList>
            <consortium name="The Broad Institute Genome Sequencing Platform"/>
            <person name="Earl A."/>
            <person name="Ward D."/>
            <person name="Feldgarden M."/>
            <person name="Gevers D."/>
            <person name="Huys G."/>
            <person name="Walker B."/>
            <person name="Young S.K."/>
            <person name="Zeng Q."/>
            <person name="Gargeya S."/>
            <person name="Fitzgerald M."/>
            <person name="Haas B."/>
            <person name="Abouelleil A."/>
            <person name="Alvarado L."/>
            <person name="Arachchi H.M."/>
            <person name="Berlin A.M."/>
            <person name="Chapman S.B."/>
            <person name="Goldberg J."/>
            <person name="Griggs A."/>
            <person name="Gujja S."/>
            <person name="Hansen M."/>
            <person name="Howarth C."/>
            <person name="Imamovic A."/>
            <person name="Larimer J."/>
            <person name="McCowen C."/>
            <person name="Montmayeur A."/>
            <person name="Murphy C."/>
            <person name="Neiman D."/>
            <person name="Pearson M."/>
            <person name="Priest M."/>
            <person name="Roberts A."/>
            <person name="Saif S."/>
            <person name="Shea T."/>
            <person name="Sisk P."/>
            <person name="Sykes S."/>
            <person name="Wortman J."/>
            <person name="Nusbaum C."/>
            <person name="Birren B."/>
        </authorList>
    </citation>
    <scope>NUCLEOTIDE SEQUENCE [LARGE SCALE GENOMIC DNA]</scope>
    <source>
        <strain evidence="9 10">CCUG 36813</strain>
    </source>
</reference>
<evidence type="ECO:0000256" key="2">
    <source>
        <dbReference type="ARBA" id="ARBA00022525"/>
    </source>
</evidence>
<evidence type="ECO:0000256" key="4">
    <source>
        <dbReference type="ARBA" id="ARBA00022737"/>
    </source>
</evidence>
<dbReference type="InterPro" id="IPR019931">
    <property type="entry name" value="LPXTG_anchor"/>
</dbReference>
<feature type="transmembrane region" description="Helical" evidence="7">
    <location>
        <begin position="67"/>
        <end position="87"/>
    </location>
</feature>
<keyword evidence="7" id="KW-0812">Transmembrane</keyword>
<name>K1MBI8_9LACT</name>
<keyword evidence="2" id="KW-0964">Secreted</keyword>
<evidence type="ECO:0000256" key="7">
    <source>
        <dbReference type="SAM" id="Phobius"/>
    </source>
</evidence>
<accession>K1MBI8</accession>
<protein>
    <submittedName>
        <fullName evidence="9">LPXTG-domain-containing protein cell wall anchor domain</fullName>
    </submittedName>
</protein>
<feature type="compositionally biased region" description="Basic and acidic residues" evidence="6">
    <location>
        <begin position="1"/>
        <end position="42"/>
    </location>
</feature>
<comment type="caution">
    <text evidence="9">The sequence shown here is derived from an EMBL/GenBank/DDBJ whole genome shotgun (WGS) entry which is preliminary data.</text>
</comment>
<keyword evidence="7" id="KW-1133">Transmembrane helix</keyword>
<gene>
    <name evidence="9" type="ORF">HMPREF9706_01642</name>
</gene>
<dbReference type="PRINTS" id="PR00015">
    <property type="entry name" value="GPOSANCHOR"/>
</dbReference>
<dbReference type="NCBIfam" id="TIGR01167">
    <property type="entry name" value="LPXTG_anchor"/>
    <property type="match status" value="1"/>
</dbReference>
<keyword evidence="10" id="KW-1185">Reference proteome</keyword>
<dbReference type="InterPro" id="IPR019950">
    <property type="entry name" value="M_anchor"/>
</dbReference>
<keyword evidence="5" id="KW-0572">Peptidoglycan-anchor</keyword>
<keyword evidence="7" id="KW-0472">Membrane</keyword>
<dbReference type="Proteomes" id="UP000004465">
    <property type="component" value="Unassembled WGS sequence"/>
</dbReference>
<dbReference type="Pfam" id="PF00746">
    <property type="entry name" value="Gram_pos_anchor"/>
    <property type="match status" value="1"/>
</dbReference>
<dbReference type="AlphaFoldDB" id="K1MBI8"/>
<keyword evidence="3" id="KW-0732">Signal</keyword>
<dbReference type="RefSeq" id="WP_006908950.1">
    <property type="nucleotide sequence ID" value="NZ_JH932292.1"/>
</dbReference>
<dbReference type="HOGENOM" id="CLU_2364505_0_0_9"/>
<keyword evidence="1" id="KW-0134">Cell wall</keyword>
<dbReference type="PROSITE" id="PS50847">
    <property type="entry name" value="GRAM_POS_ANCHORING"/>
    <property type="match status" value="1"/>
</dbReference>
<organism evidence="9 10">
    <name type="scientific">Facklamia hominis CCUG 36813</name>
    <dbReference type="NCBI Taxonomy" id="883111"/>
    <lineage>
        <taxon>Bacteria</taxon>
        <taxon>Bacillati</taxon>
        <taxon>Bacillota</taxon>
        <taxon>Bacilli</taxon>
        <taxon>Lactobacillales</taxon>
        <taxon>Aerococcaceae</taxon>
        <taxon>Facklamia</taxon>
    </lineage>
</organism>
<dbReference type="STRING" id="883111.HMPREF9706_01642"/>
<proteinExistence type="predicted"/>
<feature type="domain" description="Gram-positive cocci surface proteins LPxTG" evidence="8">
    <location>
        <begin position="61"/>
        <end position="96"/>
    </location>
</feature>